<feature type="region of interest" description="Disordered" evidence="2">
    <location>
        <begin position="546"/>
        <end position="590"/>
    </location>
</feature>
<accession>A0A0V0R8L8</accession>
<sequence>MMIKFQILDGTFDALVGGDSYIKLVQEMMRVVKQNGQVLIITYGSPQDRFYYFSQCLDLEKYEFKYKKCSLSSYAQMINLMRSDTFTNQPLDVLLKDPQKIKLMYLKMLLMKKQQQNQQQDFELINWEQIEQQYQQQQEQIINQEQQQDKEQIQEKQEKQQNLEKQDIMDIITLKQKINRIENLLRINNDEKNSSISDFANSARSCQNNNNIINILENKIGQIAEQLEKKNKDYVILYKQQQEFRENQRRLMKTVESVIIDPLKEKMEKEKAIQNLHPTMQLDLNDKNKGQGQSLQDLILKQKNLEIKNQKEKQKNGQSSEINSFVENSELKSLDQNLKKKISLNLAGKVKDNQFQQQNKFNQKQCLDNNLENQKQIYQQNLNTSVSSQNQSPQHKLINNKREQQNLIQQQLNGFQKHFEEFQKFCESQFSYICQSINNNNDTHHQNNQSIVQAIQDINLKVQRNQEHFEYFQNQIDEIKFNEIYKNDQFQQLFKEKNQTFNSLDAILNENFNSQIKNDDENQSLLDIKNNNNVENGYKAKKKIFSQNGNTKNFAKSAQRSQKKENDSRPQSSKLDQKKQSDGSQVKNADLNINLDFNQKKKFHQNDSNINKSIKLLQQNDYYKNNKKNDNFIQNSYNVNAMSTNISPKISQTKMVKSSSINSSLFINNPSIKKNQIKNNNNFQQGQQLQIQIQNKNKSFLEIQNQIHRQKIQNEFEEDYSPCKEQFGGKKKNGKDYMCIGSGIFPKTTSNLEYENMQKGGGYSQKTFNIQNHIKMYGNNNNQNNMNELNKQEGEKFSQSKQKQQVRFQSYSIDQRPSTTSGYSKITHIMDYNKSKKRNTITLNETQQKNQVKNQGQSQFERQKMGRMSSMVLLGGQKQSMKNKTKAQIFRHDPNFQNYKQIISIGKGNNSQLIKEIFQKKGWKIQQSSGKREIFFHLKWIQSYNLLPYDIMHEGSQIVNHIENIHIFTSKNGLLQLIKEYEEDPLFMKINSSSFFPESYILNLDKIQKSQDEITFFEETSKNEGIWIHKPWNLNCGGGIKMVGNLYNFKKEFQTLKQDSLAIQNGQNFYSNYFTQNCLKSVIQRYIDKPLLINNKKFDIRCYLLIACTKPLVVYYHKGYLRLSMDDYNLENFEKSEKLFTHLTNAAVQKQHKDYEKFKEDTIWSMEQFQEFCIKNYGKNQSQMEKIKDIIKQFLCYTIHIGEEKLQKKLGCFELMGVDILISENFRPYLIEMNSNPAIDIDTKVKAEIIPQVVENALNLVLEIHSQNGMI</sequence>
<organism evidence="3 4">
    <name type="scientific">Pseudocohnilembus persalinus</name>
    <name type="common">Ciliate</name>
    <dbReference type="NCBI Taxonomy" id="266149"/>
    <lineage>
        <taxon>Eukaryota</taxon>
        <taxon>Sar</taxon>
        <taxon>Alveolata</taxon>
        <taxon>Ciliophora</taxon>
        <taxon>Intramacronucleata</taxon>
        <taxon>Oligohymenophorea</taxon>
        <taxon>Scuticociliatia</taxon>
        <taxon>Philasterida</taxon>
        <taxon>Pseudocohnilembidae</taxon>
        <taxon>Pseudocohnilembus</taxon>
    </lineage>
</organism>
<dbReference type="PROSITE" id="PS51221">
    <property type="entry name" value="TTL"/>
    <property type="match status" value="1"/>
</dbReference>
<dbReference type="EMBL" id="LDAU01000025">
    <property type="protein sequence ID" value="KRX10650.1"/>
    <property type="molecule type" value="Genomic_DNA"/>
</dbReference>
<name>A0A0V0R8L8_PSEPJ</name>
<dbReference type="AlphaFoldDB" id="A0A0V0R8L8"/>
<feature type="coiled-coil region" evidence="1">
    <location>
        <begin position="127"/>
        <end position="166"/>
    </location>
</feature>
<dbReference type="InParanoid" id="A0A0V0R8L8"/>
<evidence type="ECO:0000313" key="4">
    <source>
        <dbReference type="Proteomes" id="UP000054937"/>
    </source>
</evidence>
<feature type="compositionally biased region" description="Polar residues" evidence="2">
    <location>
        <begin position="546"/>
        <end position="560"/>
    </location>
</feature>
<evidence type="ECO:0000256" key="1">
    <source>
        <dbReference type="SAM" id="Coils"/>
    </source>
</evidence>
<evidence type="ECO:0000256" key="2">
    <source>
        <dbReference type="SAM" id="MobiDB-lite"/>
    </source>
</evidence>
<dbReference type="PANTHER" id="PTHR46810">
    <property type="entry name" value="INACTIVE POLYGLYCYLASE TTLL10"/>
    <property type="match status" value="1"/>
</dbReference>
<dbReference type="InterPro" id="IPR004344">
    <property type="entry name" value="TTL/TTLL_fam"/>
</dbReference>
<evidence type="ECO:0000313" key="3">
    <source>
        <dbReference type="EMBL" id="KRX10650.1"/>
    </source>
</evidence>
<dbReference type="Pfam" id="PF03133">
    <property type="entry name" value="TTL"/>
    <property type="match status" value="1"/>
</dbReference>
<dbReference type="InterPro" id="IPR027752">
    <property type="entry name" value="TTLL10"/>
</dbReference>
<comment type="caution">
    <text evidence="3">The sequence shown here is derived from an EMBL/GenBank/DDBJ whole genome shotgun (WGS) entry which is preliminary data.</text>
</comment>
<keyword evidence="1" id="KW-0175">Coiled coil</keyword>
<dbReference type="OrthoDB" id="291607at2759"/>
<protein>
    <recommendedName>
        <fullName evidence="5">Tubulin-tyrosine ligase family protein</fullName>
    </recommendedName>
</protein>
<dbReference type="OMA" id="ITHIMDY"/>
<dbReference type="PANTHER" id="PTHR46810:SF1">
    <property type="entry name" value="INACTIVE POLYGLYCYLASE TTLL10"/>
    <property type="match status" value="1"/>
</dbReference>
<dbReference type="GO" id="GO:0070737">
    <property type="term" value="F:protein-glycine ligase activity, elongating"/>
    <property type="evidence" value="ECO:0007669"/>
    <property type="project" value="TreeGrafter"/>
</dbReference>
<dbReference type="Proteomes" id="UP000054937">
    <property type="component" value="Unassembled WGS sequence"/>
</dbReference>
<gene>
    <name evidence="3" type="ORF">PPERSA_05470</name>
</gene>
<dbReference type="SUPFAM" id="SSF56059">
    <property type="entry name" value="Glutathione synthetase ATP-binding domain-like"/>
    <property type="match status" value="1"/>
</dbReference>
<proteinExistence type="predicted"/>
<dbReference type="Gene3D" id="3.30.470.20">
    <property type="entry name" value="ATP-grasp fold, B domain"/>
    <property type="match status" value="1"/>
</dbReference>
<reference evidence="3 4" key="1">
    <citation type="journal article" date="2015" name="Sci. Rep.">
        <title>Genome of the facultative scuticociliatosis pathogen Pseudocohnilembus persalinus provides insight into its virulence through horizontal gene transfer.</title>
        <authorList>
            <person name="Xiong J."/>
            <person name="Wang G."/>
            <person name="Cheng J."/>
            <person name="Tian M."/>
            <person name="Pan X."/>
            <person name="Warren A."/>
            <person name="Jiang C."/>
            <person name="Yuan D."/>
            <person name="Miao W."/>
        </authorList>
    </citation>
    <scope>NUCLEOTIDE SEQUENCE [LARGE SCALE GENOMIC DNA]</scope>
    <source>
        <strain evidence="3">36N120E</strain>
    </source>
</reference>
<keyword evidence="4" id="KW-1185">Reference proteome</keyword>
<evidence type="ECO:0008006" key="5">
    <source>
        <dbReference type="Google" id="ProtNLM"/>
    </source>
</evidence>